<proteinExistence type="predicted"/>
<keyword evidence="1" id="KW-0812">Transmembrane</keyword>
<gene>
    <name evidence="2" type="ORF">PIBRA_LOCUS2062</name>
</gene>
<comment type="caution">
    <text evidence="2">The sequence shown here is derived from an EMBL/GenBank/DDBJ whole genome shotgun (WGS) entry which is preliminary data.</text>
</comment>
<evidence type="ECO:0000256" key="1">
    <source>
        <dbReference type="SAM" id="Phobius"/>
    </source>
</evidence>
<accession>A0A9P0T006</accession>
<protein>
    <submittedName>
        <fullName evidence="2">Uncharacterized protein</fullName>
    </submittedName>
</protein>
<evidence type="ECO:0000313" key="3">
    <source>
        <dbReference type="Proteomes" id="UP001152562"/>
    </source>
</evidence>
<keyword evidence="1" id="KW-1133">Transmembrane helix</keyword>
<reference evidence="2" key="1">
    <citation type="submission" date="2022-05" db="EMBL/GenBank/DDBJ databases">
        <authorList>
            <person name="Okamura Y."/>
        </authorList>
    </citation>
    <scope>NUCLEOTIDE SEQUENCE</scope>
</reference>
<name>A0A9P0T006_PIEBR</name>
<feature type="transmembrane region" description="Helical" evidence="1">
    <location>
        <begin position="29"/>
        <end position="49"/>
    </location>
</feature>
<sequence>MCLAFCCMKQCYTSGICSAGCSPRSSSIICGYGAMIFLILFVVLLIFYFTDWFENFFVNVGINPCTLFRNIKSDACQLIHGVALNRSYSDDVMNTTIKHNITERTIKIYLDKYREMQSEDDDYFYDSTRTSIQELVNEIKILNKSECIDSVTPKSRKPKSTHTLPVIENSTKNDIYNDINLLDYHASILMKKLKRYRVLERALSKELHFNSTS</sequence>
<dbReference type="Proteomes" id="UP001152562">
    <property type="component" value="Unassembled WGS sequence"/>
</dbReference>
<keyword evidence="3" id="KW-1185">Reference proteome</keyword>
<dbReference type="EMBL" id="CALOZG010000002">
    <property type="protein sequence ID" value="CAH3985398.1"/>
    <property type="molecule type" value="Genomic_DNA"/>
</dbReference>
<keyword evidence="1" id="KW-0472">Membrane</keyword>
<evidence type="ECO:0000313" key="2">
    <source>
        <dbReference type="EMBL" id="CAH3985398.1"/>
    </source>
</evidence>
<dbReference type="AlphaFoldDB" id="A0A9P0T006"/>
<organism evidence="2 3">
    <name type="scientific">Pieris brassicae</name>
    <name type="common">White butterfly</name>
    <name type="synonym">Large white butterfly</name>
    <dbReference type="NCBI Taxonomy" id="7116"/>
    <lineage>
        <taxon>Eukaryota</taxon>
        <taxon>Metazoa</taxon>
        <taxon>Ecdysozoa</taxon>
        <taxon>Arthropoda</taxon>
        <taxon>Hexapoda</taxon>
        <taxon>Insecta</taxon>
        <taxon>Pterygota</taxon>
        <taxon>Neoptera</taxon>
        <taxon>Endopterygota</taxon>
        <taxon>Lepidoptera</taxon>
        <taxon>Glossata</taxon>
        <taxon>Ditrysia</taxon>
        <taxon>Papilionoidea</taxon>
        <taxon>Pieridae</taxon>
        <taxon>Pierinae</taxon>
        <taxon>Pieris</taxon>
    </lineage>
</organism>